<gene>
    <name evidence="2" type="ORF">ACFQ5J_09635</name>
</gene>
<comment type="caution">
    <text evidence="2">The sequence shown here is derived from an EMBL/GenBank/DDBJ whole genome shotgun (WGS) entry which is preliminary data.</text>
</comment>
<dbReference type="RefSeq" id="WP_125751143.1">
    <property type="nucleotide sequence ID" value="NZ_JBHTON010000029.1"/>
</dbReference>
<dbReference type="EMBL" id="JBHTON010000029">
    <property type="protein sequence ID" value="MFD1485490.1"/>
    <property type="molecule type" value="Genomic_DNA"/>
</dbReference>
<dbReference type="InterPro" id="IPR036691">
    <property type="entry name" value="Endo/exonu/phosph_ase_sf"/>
</dbReference>
<name>A0ABW4EAM0_9LACO</name>
<organism evidence="2 3">
    <name type="scientific">Lacticaseibacillus baoqingensis</name>
    <dbReference type="NCBI Taxonomy" id="2486013"/>
    <lineage>
        <taxon>Bacteria</taxon>
        <taxon>Bacillati</taxon>
        <taxon>Bacillota</taxon>
        <taxon>Bacilli</taxon>
        <taxon>Lactobacillales</taxon>
        <taxon>Lactobacillaceae</taxon>
        <taxon>Lacticaseibacillus</taxon>
    </lineage>
</organism>
<keyword evidence="3" id="KW-1185">Reference proteome</keyword>
<dbReference type="SUPFAM" id="SSF56219">
    <property type="entry name" value="DNase I-like"/>
    <property type="match status" value="1"/>
</dbReference>
<accession>A0ABW4EAM0</accession>
<keyword evidence="2" id="KW-0255">Endonuclease</keyword>
<feature type="domain" description="Endonuclease/exonuclease/phosphatase" evidence="1">
    <location>
        <begin position="62"/>
        <end position="283"/>
    </location>
</feature>
<reference evidence="3" key="1">
    <citation type="journal article" date="2019" name="Int. J. Syst. Evol. Microbiol.">
        <title>The Global Catalogue of Microorganisms (GCM) 10K type strain sequencing project: providing services to taxonomists for standard genome sequencing and annotation.</title>
        <authorList>
            <consortium name="The Broad Institute Genomics Platform"/>
            <consortium name="The Broad Institute Genome Sequencing Center for Infectious Disease"/>
            <person name="Wu L."/>
            <person name="Ma J."/>
        </authorList>
    </citation>
    <scope>NUCLEOTIDE SEQUENCE [LARGE SCALE GENOMIC DNA]</scope>
    <source>
        <strain evidence="3">CCM 8903</strain>
    </source>
</reference>
<dbReference type="GO" id="GO:0004519">
    <property type="term" value="F:endonuclease activity"/>
    <property type="evidence" value="ECO:0007669"/>
    <property type="project" value="UniProtKB-KW"/>
</dbReference>
<protein>
    <submittedName>
        <fullName evidence="2">Endonuclease/exonuclease/phosphatase family protein</fullName>
    </submittedName>
</protein>
<evidence type="ECO:0000313" key="3">
    <source>
        <dbReference type="Proteomes" id="UP001597252"/>
    </source>
</evidence>
<evidence type="ECO:0000313" key="2">
    <source>
        <dbReference type="EMBL" id="MFD1485490.1"/>
    </source>
</evidence>
<dbReference type="PANTHER" id="PTHR14859">
    <property type="entry name" value="CALCOFLUOR WHITE HYPERSENSITIVE PROTEIN PRECURSOR"/>
    <property type="match status" value="1"/>
</dbReference>
<dbReference type="InterPro" id="IPR051916">
    <property type="entry name" value="GPI-anchor_lipid_remodeler"/>
</dbReference>
<dbReference type="InterPro" id="IPR005135">
    <property type="entry name" value="Endo/exonuclease/phosphatase"/>
</dbReference>
<proteinExistence type="predicted"/>
<sequence>MVKNHRGLKTLGGLLGAAAVALGGYVGYLYAAFYRLPDDLPLQPKHLQTNVIQVGQTYLAQTYNIGYGAYPPSYSFFMDGGRYARAYSKKAVQTALAGIIATTRAGDPDIAFFQEVDQNGDRSWHVDEVAALSTAFSRQYSSVYGQNYDSPYLFYPFNQPIGAAKSGLMTLAKFKITAAQRYSLPIATDPTKFTDLDRAYTVTKVPTSNGKYLHLVNVHLSAFTKDRALQAAQFAKLFASIAQAYHQGDYVIVGGDYNHRLLNASAHIFHTRAQNETWTHLFPYARLPKGFYVPTMGLAQAAQPSVRALDQPWVPGKSFVTLIDGFILSPNVLAKSVKIVDTSFLYSDHTPARLTFALMP</sequence>
<dbReference type="PANTHER" id="PTHR14859:SF1">
    <property type="entry name" value="PGAP2-INTERACTING PROTEIN"/>
    <property type="match status" value="1"/>
</dbReference>
<keyword evidence="2" id="KW-0378">Hydrolase</keyword>
<dbReference type="Pfam" id="PF03372">
    <property type="entry name" value="Exo_endo_phos"/>
    <property type="match status" value="1"/>
</dbReference>
<dbReference type="Proteomes" id="UP001597252">
    <property type="component" value="Unassembled WGS sequence"/>
</dbReference>
<keyword evidence="2" id="KW-0540">Nuclease</keyword>
<dbReference type="Gene3D" id="3.60.10.10">
    <property type="entry name" value="Endonuclease/exonuclease/phosphatase"/>
    <property type="match status" value="1"/>
</dbReference>
<evidence type="ECO:0000259" key="1">
    <source>
        <dbReference type="Pfam" id="PF03372"/>
    </source>
</evidence>